<evidence type="ECO:0000313" key="2">
    <source>
        <dbReference type="Proteomes" id="UP000054047"/>
    </source>
</evidence>
<name>A0A0C2G9N4_9BILA</name>
<feature type="non-terminal residue" evidence="1">
    <location>
        <position position="1"/>
    </location>
</feature>
<evidence type="ECO:0000313" key="1">
    <source>
        <dbReference type="EMBL" id="KIH57675.1"/>
    </source>
</evidence>
<reference evidence="1 2" key="1">
    <citation type="submission" date="2013-12" db="EMBL/GenBank/DDBJ databases">
        <title>Draft genome of the parsitic nematode Ancylostoma duodenale.</title>
        <authorList>
            <person name="Mitreva M."/>
        </authorList>
    </citation>
    <scope>NUCLEOTIDE SEQUENCE [LARGE SCALE GENOMIC DNA]</scope>
    <source>
        <strain evidence="1 2">Zhejiang</strain>
    </source>
</reference>
<sequence length="68" mass="7734">LYYAIAVSMFNLRRHFTASPNTTTILADGYTDDALNSKYDNHRKTLEMLKPVGLLLFMGKISDSDDVY</sequence>
<dbReference type="EMBL" id="KN734079">
    <property type="protein sequence ID" value="KIH57675.1"/>
    <property type="molecule type" value="Genomic_DNA"/>
</dbReference>
<accession>A0A0C2G9N4</accession>
<protein>
    <submittedName>
        <fullName evidence="1">Uncharacterized protein</fullName>
    </submittedName>
</protein>
<dbReference type="Proteomes" id="UP000054047">
    <property type="component" value="Unassembled WGS sequence"/>
</dbReference>
<gene>
    <name evidence="1" type="ORF">ANCDUO_12130</name>
</gene>
<proteinExistence type="predicted"/>
<dbReference type="AlphaFoldDB" id="A0A0C2G9N4"/>
<keyword evidence="2" id="KW-1185">Reference proteome</keyword>
<organism evidence="1 2">
    <name type="scientific">Ancylostoma duodenale</name>
    <dbReference type="NCBI Taxonomy" id="51022"/>
    <lineage>
        <taxon>Eukaryota</taxon>
        <taxon>Metazoa</taxon>
        <taxon>Ecdysozoa</taxon>
        <taxon>Nematoda</taxon>
        <taxon>Chromadorea</taxon>
        <taxon>Rhabditida</taxon>
        <taxon>Rhabditina</taxon>
        <taxon>Rhabditomorpha</taxon>
        <taxon>Strongyloidea</taxon>
        <taxon>Ancylostomatidae</taxon>
        <taxon>Ancylostomatinae</taxon>
        <taxon>Ancylostoma</taxon>
    </lineage>
</organism>